<dbReference type="EMBL" id="QTSX02002378">
    <property type="protein sequence ID" value="KAJ9075748.1"/>
    <property type="molecule type" value="Genomic_DNA"/>
</dbReference>
<protein>
    <submittedName>
        <fullName evidence="1">Uncharacterized protein</fullName>
    </submittedName>
</protein>
<keyword evidence="2" id="KW-1185">Reference proteome</keyword>
<evidence type="ECO:0000313" key="2">
    <source>
        <dbReference type="Proteomes" id="UP001165960"/>
    </source>
</evidence>
<accession>A0ACC2TM64</accession>
<evidence type="ECO:0000313" key="1">
    <source>
        <dbReference type="EMBL" id="KAJ9075748.1"/>
    </source>
</evidence>
<reference evidence="1" key="1">
    <citation type="submission" date="2022-04" db="EMBL/GenBank/DDBJ databases">
        <title>Genome of the entomopathogenic fungus Entomophthora muscae.</title>
        <authorList>
            <person name="Elya C."/>
            <person name="Lovett B.R."/>
            <person name="Lee E."/>
            <person name="Macias A.M."/>
            <person name="Hajek A.E."/>
            <person name="De Bivort B.L."/>
            <person name="Kasson M.T."/>
            <person name="De Fine Licht H.H."/>
            <person name="Stajich J.E."/>
        </authorList>
    </citation>
    <scope>NUCLEOTIDE SEQUENCE</scope>
    <source>
        <strain evidence="1">Berkeley</strain>
    </source>
</reference>
<dbReference type="Proteomes" id="UP001165960">
    <property type="component" value="Unassembled WGS sequence"/>
</dbReference>
<sequence length="89" mass="10348">MSAQDYTKGFTFLMNNIGMSNNKACYLFCKKIYFELKNFLVNYELPTNFDIMVNSHPGESFNPLLSPPHFILRRTEPSLQKSKGMFPKD</sequence>
<organism evidence="1 2">
    <name type="scientific">Entomophthora muscae</name>
    <dbReference type="NCBI Taxonomy" id="34485"/>
    <lineage>
        <taxon>Eukaryota</taxon>
        <taxon>Fungi</taxon>
        <taxon>Fungi incertae sedis</taxon>
        <taxon>Zoopagomycota</taxon>
        <taxon>Entomophthoromycotina</taxon>
        <taxon>Entomophthoromycetes</taxon>
        <taxon>Entomophthorales</taxon>
        <taxon>Entomophthoraceae</taxon>
        <taxon>Entomophthora</taxon>
    </lineage>
</organism>
<proteinExistence type="predicted"/>
<comment type="caution">
    <text evidence="1">The sequence shown here is derived from an EMBL/GenBank/DDBJ whole genome shotgun (WGS) entry which is preliminary data.</text>
</comment>
<gene>
    <name evidence="1" type="ORF">DSO57_1032737</name>
</gene>
<name>A0ACC2TM64_9FUNG</name>